<evidence type="ECO:0000313" key="1">
    <source>
        <dbReference type="EMBL" id="MWB94089.1"/>
    </source>
</evidence>
<dbReference type="RefSeq" id="WP_160374009.1">
    <property type="nucleotide sequence ID" value="NZ_WSTB01000003.1"/>
</dbReference>
<evidence type="ECO:0000313" key="2">
    <source>
        <dbReference type="Proteomes" id="UP000471501"/>
    </source>
</evidence>
<keyword evidence="2" id="KW-1185">Reference proteome</keyword>
<accession>A0A6I4NQX3</accession>
<dbReference type="Proteomes" id="UP000471501">
    <property type="component" value="Unassembled WGS sequence"/>
</dbReference>
<dbReference type="AlphaFoldDB" id="A0A6I4NQX3"/>
<dbReference type="PROSITE" id="PS51257">
    <property type="entry name" value="PROKAR_LIPOPROTEIN"/>
    <property type="match status" value="1"/>
</dbReference>
<organism evidence="1 2">
    <name type="scientific">Flavobacterium hydrocarbonoxydans</name>
    <dbReference type="NCBI Taxonomy" id="2683249"/>
    <lineage>
        <taxon>Bacteria</taxon>
        <taxon>Pseudomonadati</taxon>
        <taxon>Bacteroidota</taxon>
        <taxon>Flavobacteriia</taxon>
        <taxon>Flavobacteriales</taxon>
        <taxon>Flavobacteriaceae</taxon>
        <taxon>Flavobacterium</taxon>
    </lineage>
</organism>
<name>A0A6I4NQX3_9FLAO</name>
<protein>
    <submittedName>
        <fullName evidence="1">Uncharacterized protein</fullName>
    </submittedName>
</protein>
<reference evidence="1 2" key="1">
    <citation type="submission" date="2019-12" db="EMBL/GenBank/DDBJ databases">
        <authorList>
            <person name="Kim Y.S."/>
        </authorList>
    </citation>
    <scope>NUCLEOTIDE SEQUENCE [LARGE SCALE GENOMIC DNA]</scope>
    <source>
        <strain evidence="1 2">GA093</strain>
    </source>
</reference>
<dbReference type="EMBL" id="WSTB01000003">
    <property type="protein sequence ID" value="MWB94089.1"/>
    <property type="molecule type" value="Genomic_DNA"/>
</dbReference>
<sequence length="163" mass="18444">MKNFIPFLLSIFFISCQQKENKMDAVENKTDSTETSQPIVVEKNKEENKQIGDTIFLNSINEKDVFIAEGVLDSIHPRAYVKFKNEDLGELNAKIIPTTGKGNIRFNQIIFPDNTSDGPFGMDLKIPVKQKGNYILVIGHSQMADSPFWGEFRVEVSTISNKQ</sequence>
<gene>
    <name evidence="1" type="ORF">GON26_06920</name>
</gene>
<comment type="caution">
    <text evidence="1">The sequence shown here is derived from an EMBL/GenBank/DDBJ whole genome shotgun (WGS) entry which is preliminary data.</text>
</comment>
<proteinExistence type="predicted"/>